<feature type="domain" description="AAA+ ATPase" evidence="1">
    <location>
        <begin position="217"/>
        <end position="358"/>
    </location>
</feature>
<dbReference type="InterPro" id="IPR008533">
    <property type="entry name" value="DUF815"/>
</dbReference>
<dbReference type="AlphaFoldDB" id="R6NBV1"/>
<reference evidence="2" key="1">
    <citation type="submission" date="2012-11" db="EMBL/GenBank/DDBJ databases">
        <title>Dependencies among metagenomic species, viruses, plasmids and units of genetic variation.</title>
        <authorList>
            <person name="Nielsen H.B."/>
            <person name="Almeida M."/>
            <person name="Juncker A.S."/>
            <person name="Rasmussen S."/>
            <person name="Li J."/>
            <person name="Sunagawa S."/>
            <person name="Plichta D."/>
            <person name="Gautier L."/>
            <person name="Le Chatelier E."/>
            <person name="Peletier E."/>
            <person name="Bonde I."/>
            <person name="Nielsen T."/>
            <person name="Manichanh C."/>
            <person name="Arumugam M."/>
            <person name="Batto J."/>
            <person name="Santos M.B.Q.D."/>
            <person name="Blom N."/>
            <person name="Borruel N."/>
            <person name="Burgdorf K.S."/>
            <person name="Boumezbeur F."/>
            <person name="Casellas F."/>
            <person name="Dore J."/>
            <person name="Guarner F."/>
            <person name="Hansen T."/>
            <person name="Hildebrand F."/>
            <person name="Kaas R.S."/>
            <person name="Kennedy S."/>
            <person name="Kristiansen K."/>
            <person name="Kultima J.R."/>
            <person name="Leonard P."/>
            <person name="Levenez F."/>
            <person name="Lund O."/>
            <person name="Moumen B."/>
            <person name="Le Paslier D."/>
            <person name="Pons N."/>
            <person name="Pedersen O."/>
            <person name="Prifti E."/>
            <person name="Qin J."/>
            <person name="Raes J."/>
            <person name="Tap J."/>
            <person name="Tims S."/>
            <person name="Ussery D.W."/>
            <person name="Yamada T."/>
            <person name="MetaHit consortium"/>
            <person name="Renault P."/>
            <person name="Sicheritz-Ponten T."/>
            <person name="Bork P."/>
            <person name="Wang J."/>
            <person name="Brunak S."/>
            <person name="Ehrlich S.D."/>
        </authorList>
    </citation>
    <scope>NUCLEOTIDE SEQUENCE [LARGE SCALE GENOMIC DNA]</scope>
</reference>
<evidence type="ECO:0000313" key="3">
    <source>
        <dbReference type="Proteomes" id="UP000018168"/>
    </source>
</evidence>
<protein>
    <recommendedName>
        <fullName evidence="1">AAA+ ATPase domain-containing protein</fullName>
    </recommendedName>
</protein>
<dbReference type="PANTHER" id="PTHR42935">
    <property type="entry name" value="SLR0930 PROTEIN"/>
    <property type="match status" value="1"/>
</dbReference>
<dbReference type="EMBL" id="CBEP010000014">
    <property type="protein sequence ID" value="CDC03701.1"/>
    <property type="molecule type" value="Genomic_DNA"/>
</dbReference>
<dbReference type="Pfam" id="PF05673">
    <property type="entry name" value="DUF815"/>
    <property type="match status" value="1"/>
</dbReference>
<proteinExistence type="predicted"/>
<organism evidence="2 3">
    <name type="scientific">[Clostridium] leptum CAG:27</name>
    <dbReference type="NCBI Taxonomy" id="1263068"/>
    <lineage>
        <taxon>Bacteria</taxon>
        <taxon>Bacillati</taxon>
        <taxon>Bacillota</taxon>
        <taxon>Clostridia</taxon>
        <taxon>Eubacteriales</taxon>
        <taxon>Oscillospiraceae</taxon>
        <taxon>Oscillospiraceae incertae sedis</taxon>
    </lineage>
</organism>
<dbReference type="Gene3D" id="3.40.50.300">
    <property type="entry name" value="P-loop containing nucleotide triphosphate hydrolases"/>
    <property type="match status" value="1"/>
</dbReference>
<evidence type="ECO:0000313" key="2">
    <source>
        <dbReference type="EMBL" id="CDC03701.1"/>
    </source>
</evidence>
<name>R6NBV1_9FIRM</name>
<accession>R6NBV1</accession>
<dbReference type="CDD" id="cd00009">
    <property type="entry name" value="AAA"/>
    <property type="match status" value="1"/>
</dbReference>
<dbReference type="SUPFAM" id="SSF52540">
    <property type="entry name" value="P-loop containing nucleoside triphosphate hydrolases"/>
    <property type="match status" value="1"/>
</dbReference>
<comment type="caution">
    <text evidence="2">The sequence shown here is derived from an EMBL/GenBank/DDBJ whole genome shotgun (WGS) entry which is preliminary data.</text>
</comment>
<gene>
    <name evidence="2" type="ORF">BN578_01702</name>
</gene>
<dbReference type="SMART" id="SM00382">
    <property type="entry name" value="AAA"/>
    <property type="match status" value="1"/>
</dbReference>
<evidence type="ECO:0000259" key="1">
    <source>
        <dbReference type="SMART" id="SM00382"/>
    </source>
</evidence>
<sequence length="418" mass="46231">MFTTKDAALLMSSFSVYKGILHRTVPNAFYRLLCAYDAPPVEFARAWGEFFALLCDRGYSGNLSRCLSETALFDENAFSKAAAAGKADQLATPVKKAVKRDIEIIQQIGSLTPEHLLDGYRRLDELGCVAETLPQWEAGAPIDELTGDAEACMEKMAAYYRGHGCGMYARYRAFIWRDGGIEPVVYPDPIRLKSLKGYEAARKTVIDNTLALLNGLSANNCLLYGDRGTGKSSTVKAILNEYAPQGLRMVEMPKDQLCDFPKLVERIAALPLRFIIFIDDLSFTQQDDTYAALKAVLEGGLAAQPENALIYATSNRRHLVRECFSDRDGDEIHRGDTIQESLSLSDRFGLSVNFSVPDKTRYLDIVHALAEERGLEVSGSQLDAGAEQWALARGGRSPRCAKQYIAMVESRLKQGLPL</sequence>
<dbReference type="InterPro" id="IPR003593">
    <property type="entry name" value="AAA+_ATPase"/>
</dbReference>
<dbReference type="PANTHER" id="PTHR42935:SF1">
    <property type="entry name" value="SLR0930 PROTEIN"/>
    <property type="match status" value="1"/>
</dbReference>
<dbReference type="Proteomes" id="UP000018168">
    <property type="component" value="Unassembled WGS sequence"/>
</dbReference>
<dbReference type="InterPro" id="IPR027417">
    <property type="entry name" value="P-loop_NTPase"/>
</dbReference>